<dbReference type="Proteomes" id="UP000564836">
    <property type="component" value="Chromosome"/>
</dbReference>
<feature type="region of interest" description="Disordered" evidence="1">
    <location>
        <begin position="93"/>
        <end position="113"/>
    </location>
</feature>
<gene>
    <name evidence="3" type="ORF">G6321_00045790</name>
    <name evidence="2" type="ORF">G6321_22595</name>
</gene>
<proteinExistence type="predicted"/>
<evidence type="ECO:0000313" key="3">
    <source>
        <dbReference type="EMBL" id="UGX92871.1"/>
    </source>
</evidence>
<dbReference type="EMBL" id="CP088280">
    <property type="protein sequence ID" value="UGX92871.1"/>
    <property type="molecule type" value="Genomic_DNA"/>
</dbReference>
<evidence type="ECO:0000256" key="1">
    <source>
        <dbReference type="SAM" id="MobiDB-lite"/>
    </source>
</evidence>
<organism evidence="2">
    <name type="scientific">Bradyrhizobium barranii subsp. barranii</name>
    <dbReference type="NCBI Taxonomy" id="2823807"/>
    <lineage>
        <taxon>Bacteria</taxon>
        <taxon>Pseudomonadati</taxon>
        <taxon>Pseudomonadota</taxon>
        <taxon>Alphaproteobacteria</taxon>
        <taxon>Hyphomicrobiales</taxon>
        <taxon>Nitrobacteraceae</taxon>
        <taxon>Bradyrhizobium</taxon>
        <taxon>Bradyrhizobium barranii</taxon>
    </lineage>
</organism>
<evidence type="ECO:0000313" key="4">
    <source>
        <dbReference type="Proteomes" id="UP000564836"/>
    </source>
</evidence>
<reference evidence="3 4" key="3">
    <citation type="journal article" date="2022" name="Int. J. Syst. Evol. Microbiol.">
        <title>Strains of Bradyrhizobium barranii sp. nov. associated with legumes native to Canada are symbionts of soybeans and belong to different subspecies (subsp. barranii subsp. nov. and subsp. apii subsp. nov.) and symbiovars (sv. glycinearum and sv. septentrionale).</title>
        <authorList>
            <person name="Bromfield E.S.P."/>
            <person name="Cloutier S."/>
            <person name="Wasai-Hara S."/>
            <person name="Minamisawa K."/>
        </authorList>
    </citation>
    <scope>NUCLEOTIDE SEQUENCE [LARGE SCALE GENOMIC DNA]</scope>
    <source>
        <strain evidence="3 4">323S2</strain>
    </source>
</reference>
<sequence length="113" mass="11134">MKLITDDFSEILGAFGDHLDLTNAPPNPGGATIIFQTNTGSGSGEDCDKKRKGGWVTAALELAGALAVGAAAVATGGLAGIAAGLGAAAASAKAGKDAAETENQHKKCKEQPN</sequence>
<protein>
    <submittedName>
        <fullName evidence="2">Uncharacterized protein</fullName>
    </submittedName>
</protein>
<feature type="compositionally biased region" description="Basic and acidic residues" evidence="1">
    <location>
        <begin position="94"/>
        <end position="113"/>
    </location>
</feature>
<reference evidence="3 4" key="1">
    <citation type="journal article" date="2017" name="Syst. Appl. Microbiol.">
        <title>Soybeans inoculated with root zone soils of Canadian native legumes harbour diverse and novel Bradyrhizobium spp. that possess agricultural potential.</title>
        <authorList>
            <person name="Bromfield E.S.P."/>
            <person name="Cloutier S."/>
            <person name="Tambong J.T."/>
            <person name="Tran Thi T.V."/>
        </authorList>
    </citation>
    <scope>NUCLEOTIDE SEQUENCE [LARGE SCALE GENOMIC DNA]</scope>
    <source>
        <strain evidence="3 4">323S2</strain>
    </source>
</reference>
<dbReference type="AlphaFoldDB" id="A0A7Z0QCR9"/>
<reference evidence="2" key="2">
    <citation type="submission" date="2020-06" db="EMBL/GenBank/DDBJ databases">
        <title>Whole Genome Sequence of Bradyrhizobium sp. Strain 323S2.</title>
        <authorList>
            <person name="Bromfield E.S.P."/>
        </authorList>
    </citation>
    <scope>NUCLEOTIDE SEQUENCE [LARGE SCALE GENOMIC DNA]</scope>
    <source>
        <strain evidence="2">323S2</strain>
    </source>
</reference>
<dbReference type="EMBL" id="JACBFH010000001">
    <property type="protein sequence ID" value="NYY91125.1"/>
    <property type="molecule type" value="Genomic_DNA"/>
</dbReference>
<name>A0A7Z0QCR9_9BRAD</name>
<dbReference type="RefSeq" id="WP_166348656.1">
    <property type="nucleotide sequence ID" value="NZ_CP088280.1"/>
</dbReference>
<accession>A0A7Z0QCR9</accession>
<evidence type="ECO:0000313" key="2">
    <source>
        <dbReference type="EMBL" id="NYY91125.1"/>
    </source>
</evidence>